<proteinExistence type="predicted"/>
<gene>
    <name evidence="1" type="ORF">NEMVEDRAFT_v1g208272</name>
</gene>
<dbReference type="OMA" id="PRQINQV"/>
<keyword evidence="2" id="KW-1185">Reference proteome</keyword>
<dbReference type="Proteomes" id="UP000001593">
    <property type="component" value="Unassembled WGS sequence"/>
</dbReference>
<sequence length="170" mass="19145">MDNIIRTLSETINTNAVSSTVGESTMGLNVVGNLSSRELSRGEVALLSKGLKFCPTPNELDVFALRKDINYFVRRIRLRDFFYDPDAVDADFSETPGFRKKSSWCPEKGREIAIEAYAKALEEKILSSTKQGKIYRNLTQDERRALKDLRYAKDIVIKEADKGSGVVVMD</sequence>
<accession>A7S858</accession>
<dbReference type="PhylomeDB" id="A7S858"/>
<dbReference type="EMBL" id="DS469596">
    <property type="protein sequence ID" value="EDO40108.1"/>
    <property type="molecule type" value="Genomic_DNA"/>
</dbReference>
<name>A7S858_NEMVE</name>
<reference evidence="1 2" key="1">
    <citation type="journal article" date="2007" name="Science">
        <title>Sea anemone genome reveals ancestral eumetazoan gene repertoire and genomic organization.</title>
        <authorList>
            <person name="Putnam N.H."/>
            <person name="Srivastava M."/>
            <person name="Hellsten U."/>
            <person name="Dirks B."/>
            <person name="Chapman J."/>
            <person name="Salamov A."/>
            <person name="Terry A."/>
            <person name="Shapiro H."/>
            <person name="Lindquist E."/>
            <person name="Kapitonov V.V."/>
            <person name="Jurka J."/>
            <person name="Genikhovich G."/>
            <person name="Grigoriev I.V."/>
            <person name="Lucas S.M."/>
            <person name="Steele R.E."/>
            <person name="Finnerty J.R."/>
            <person name="Technau U."/>
            <person name="Martindale M.Q."/>
            <person name="Rokhsar D.S."/>
        </authorList>
    </citation>
    <scope>NUCLEOTIDE SEQUENCE [LARGE SCALE GENOMIC DNA]</scope>
    <source>
        <strain evidence="2">CH2 X CH6</strain>
    </source>
</reference>
<dbReference type="InParanoid" id="A7S858"/>
<protein>
    <submittedName>
        <fullName evidence="1">Uncharacterized protein</fullName>
    </submittedName>
</protein>
<dbReference type="AlphaFoldDB" id="A7S858"/>
<dbReference type="HOGENOM" id="CLU_1572516_0_0_1"/>
<organism evidence="1 2">
    <name type="scientific">Nematostella vectensis</name>
    <name type="common">Starlet sea anemone</name>
    <dbReference type="NCBI Taxonomy" id="45351"/>
    <lineage>
        <taxon>Eukaryota</taxon>
        <taxon>Metazoa</taxon>
        <taxon>Cnidaria</taxon>
        <taxon>Anthozoa</taxon>
        <taxon>Hexacorallia</taxon>
        <taxon>Actiniaria</taxon>
        <taxon>Edwardsiidae</taxon>
        <taxon>Nematostella</taxon>
    </lineage>
</organism>
<evidence type="ECO:0000313" key="2">
    <source>
        <dbReference type="Proteomes" id="UP000001593"/>
    </source>
</evidence>
<evidence type="ECO:0000313" key="1">
    <source>
        <dbReference type="EMBL" id="EDO40108.1"/>
    </source>
</evidence>